<proteinExistence type="inferred from homology"/>
<dbReference type="PANTHER" id="PTHR41251:SF1">
    <property type="entry name" value="NON-HOMOLOGOUS END JOINING PROTEIN KU"/>
    <property type="match status" value="1"/>
</dbReference>
<reference evidence="5 6" key="1">
    <citation type="submission" date="2017-02" db="EMBL/GenBank/DDBJ databases">
        <authorList>
            <person name="Peterson S.W."/>
        </authorList>
    </citation>
    <scope>NUCLEOTIDE SEQUENCE [LARGE SCALE GENOMIC DNA]</scope>
    <source>
        <strain evidence="5 6">P15</strain>
    </source>
</reference>
<dbReference type="RefSeq" id="WP_079725152.1">
    <property type="nucleotide sequence ID" value="NZ_BMCL01000001.1"/>
</dbReference>
<protein>
    <recommendedName>
        <fullName evidence="2">Non-homologous end joining protein Ku</fullName>
    </recommendedName>
</protein>
<comment type="function">
    <text evidence="2">With LigD forms a non-homologous end joining (NHEJ) DNA repair enzyme, which repairs dsDNA breaks with reduced fidelity. Binds linear dsDNA with 5'- and 3'- overhangs but not closed circular dsDNA nor ssDNA. Recruits and stimulates the ligase activity of LigD.</text>
</comment>
<dbReference type="FunFam" id="2.40.290.10:FF:000004">
    <property type="entry name" value="Non-homologous end joining protein Ku"/>
    <property type="match status" value="1"/>
</dbReference>
<dbReference type="PIRSF" id="PIRSF006493">
    <property type="entry name" value="Prok_Ku"/>
    <property type="match status" value="1"/>
</dbReference>
<dbReference type="GO" id="GO:0006303">
    <property type="term" value="P:double-strand break repair via nonhomologous end joining"/>
    <property type="evidence" value="ECO:0007669"/>
    <property type="project" value="UniProtKB-UniRule"/>
</dbReference>
<dbReference type="GO" id="GO:0006310">
    <property type="term" value="P:DNA recombination"/>
    <property type="evidence" value="ECO:0007669"/>
    <property type="project" value="UniProtKB-KW"/>
</dbReference>
<dbReference type="AlphaFoldDB" id="A0A1T5LNU4"/>
<dbReference type="CDD" id="cd00789">
    <property type="entry name" value="KU_like"/>
    <property type="match status" value="1"/>
</dbReference>
<evidence type="ECO:0000256" key="3">
    <source>
        <dbReference type="SAM" id="MobiDB-lite"/>
    </source>
</evidence>
<dbReference type="InterPro" id="IPR006164">
    <property type="entry name" value="DNA_bd_Ku70/Ku80"/>
</dbReference>
<dbReference type="PANTHER" id="PTHR41251">
    <property type="entry name" value="NON-HOMOLOGOUS END JOINING PROTEIN KU"/>
    <property type="match status" value="1"/>
</dbReference>
<gene>
    <name evidence="2" type="primary">ku</name>
    <name evidence="5" type="ORF">SAMN06296058_2839</name>
</gene>
<keyword evidence="2" id="KW-0233">DNA recombination</keyword>
<feature type="compositionally biased region" description="Basic residues" evidence="3">
    <location>
        <begin position="268"/>
        <end position="311"/>
    </location>
</feature>
<dbReference type="STRING" id="428993.SAMN06296058_2839"/>
<dbReference type="HAMAP" id="MF_01875">
    <property type="entry name" value="Prokaryotic_Ku"/>
    <property type="match status" value="1"/>
</dbReference>
<dbReference type="SMART" id="SM00559">
    <property type="entry name" value="Ku78"/>
    <property type="match status" value="1"/>
</dbReference>
<name>A0A1T5LNU4_9GAMM</name>
<dbReference type="OrthoDB" id="9795084at2"/>
<evidence type="ECO:0000256" key="2">
    <source>
        <dbReference type="HAMAP-Rule" id="MF_01875"/>
    </source>
</evidence>
<comment type="similarity">
    <text evidence="2">Belongs to the prokaryotic Ku family.</text>
</comment>
<evidence type="ECO:0000313" key="6">
    <source>
        <dbReference type="Proteomes" id="UP000190341"/>
    </source>
</evidence>
<evidence type="ECO:0000313" key="5">
    <source>
        <dbReference type="EMBL" id="SKC77677.1"/>
    </source>
</evidence>
<keyword evidence="6" id="KW-1185">Reference proteome</keyword>
<feature type="region of interest" description="Disordered" evidence="3">
    <location>
        <begin position="265"/>
        <end position="311"/>
    </location>
</feature>
<evidence type="ECO:0000256" key="1">
    <source>
        <dbReference type="ARBA" id="ARBA00023125"/>
    </source>
</evidence>
<dbReference type="Pfam" id="PF02735">
    <property type="entry name" value="Ku"/>
    <property type="match status" value="1"/>
</dbReference>
<accession>A0A1T5LNU4</accession>
<keyword evidence="1 2" id="KW-0238">DNA-binding</keyword>
<dbReference type="Proteomes" id="UP000190341">
    <property type="component" value="Unassembled WGS sequence"/>
</dbReference>
<dbReference type="InterPro" id="IPR016194">
    <property type="entry name" value="SPOC-like_C_dom_sf"/>
</dbReference>
<dbReference type="InterPro" id="IPR009187">
    <property type="entry name" value="Prok_Ku"/>
</dbReference>
<dbReference type="GO" id="GO:0003690">
    <property type="term" value="F:double-stranded DNA binding"/>
    <property type="evidence" value="ECO:0007669"/>
    <property type="project" value="UniProtKB-UniRule"/>
</dbReference>
<keyword evidence="2" id="KW-0227">DNA damage</keyword>
<dbReference type="EMBL" id="FUZV01000002">
    <property type="protein sequence ID" value="SKC77677.1"/>
    <property type="molecule type" value="Genomic_DNA"/>
</dbReference>
<dbReference type="NCBIfam" id="TIGR02772">
    <property type="entry name" value="Ku_bact"/>
    <property type="match status" value="1"/>
</dbReference>
<feature type="domain" description="Ku" evidence="4">
    <location>
        <begin position="53"/>
        <end position="187"/>
    </location>
</feature>
<comment type="subunit">
    <text evidence="2">Homodimer. Interacts with LigD.</text>
</comment>
<keyword evidence="2" id="KW-0234">DNA repair</keyword>
<sequence>MARPIWTGTLSFGLLNVPVSLMSGERKVDLHFRMLDSRDRKPIRFERVNADTGEEVPWKDIIKAYEYDKGNYVVVEQEDIRAAAPESHETVEVETFVDRESIDVRFFEKPYVLVPGKKAEKGYVLLRRTLENTGKVGIARVVIRTREYLSAVIPNGDALLLILLRYPQELVDPEDYKLPSGSASTYRITSKEEQMAAQLVESMAGEWKPDDYHDEFRARLQAIIRKRIKSKGATAKVEDTEREEEETTTNVVDFMALLQKSLADKKRTPAAKKAAKKTSKKAAKKSATKATKKATPRKAAAKKAAPRRRSA</sequence>
<evidence type="ECO:0000259" key="4">
    <source>
        <dbReference type="SMART" id="SM00559"/>
    </source>
</evidence>
<dbReference type="SUPFAM" id="SSF100939">
    <property type="entry name" value="SPOC domain-like"/>
    <property type="match status" value="1"/>
</dbReference>
<dbReference type="Gene3D" id="2.40.290.10">
    <property type="match status" value="1"/>
</dbReference>
<organism evidence="5 6">
    <name type="scientific">Pseudoxanthomonas indica</name>
    <dbReference type="NCBI Taxonomy" id="428993"/>
    <lineage>
        <taxon>Bacteria</taxon>
        <taxon>Pseudomonadati</taxon>
        <taxon>Pseudomonadota</taxon>
        <taxon>Gammaproteobacteria</taxon>
        <taxon>Lysobacterales</taxon>
        <taxon>Lysobacteraceae</taxon>
        <taxon>Pseudoxanthomonas</taxon>
    </lineage>
</organism>